<comment type="caution">
    <text evidence="1">The sequence shown here is derived from an EMBL/GenBank/DDBJ whole genome shotgun (WGS) entry which is preliminary data.</text>
</comment>
<protein>
    <submittedName>
        <fullName evidence="1">Uncharacterized protein</fullName>
    </submittedName>
</protein>
<accession>A0A413U7S8</accession>
<dbReference type="RefSeq" id="WP_118332190.1">
    <property type="nucleotide sequence ID" value="NZ_QSGF01000001.1"/>
</dbReference>
<sequence>MVYELMDRLVLGKKYQLQEIYDLIEDYCVDNGIDDWKHKVRAMLEEKNGVRSLGKYEVTYYGDCTYSIG</sequence>
<dbReference type="AlphaFoldDB" id="A0A413U7S8"/>
<evidence type="ECO:0000313" key="2">
    <source>
        <dbReference type="Proteomes" id="UP000286220"/>
    </source>
</evidence>
<reference evidence="1 2" key="1">
    <citation type="submission" date="2018-08" db="EMBL/GenBank/DDBJ databases">
        <title>A genome reference for cultivated species of the human gut microbiota.</title>
        <authorList>
            <person name="Zou Y."/>
            <person name="Xue W."/>
            <person name="Luo G."/>
        </authorList>
    </citation>
    <scope>NUCLEOTIDE SEQUENCE [LARGE SCALE GENOMIC DNA]</scope>
    <source>
        <strain evidence="1 2">AM42-17AT</strain>
    </source>
</reference>
<name>A0A413U7S8_9FIRM</name>
<proteinExistence type="predicted"/>
<dbReference type="Proteomes" id="UP000286220">
    <property type="component" value="Unassembled WGS sequence"/>
</dbReference>
<gene>
    <name evidence="1" type="ORF">DW912_02415</name>
</gene>
<evidence type="ECO:0000313" key="1">
    <source>
        <dbReference type="EMBL" id="RHA93894.1"/>
    </source>
</evidence>
<dbReference type="EMBL" id="QSFZ01000002">
    <property type="protein sequence ID" value="RHA93894.1"/>
    <property type="molecule type" value="Genomic_DNA"/>
</dbReference>
<organism evidence="1 2">
    <name type="scientific">Agathobacter rectalis</name>
    <dbReference type="NCBI Taxonomy" id="39491"/>
    <lineage>
        <taxon>Bacteria</taxon>
        <taxon>Bacillati</taxon>
        <taxon>Bacillota</taxon>
        <taxon>Clostridia</taxon>
        <taxon>Lachnospirales</taxon>
        <taxon>Lachnospiraceae</taxon>
        <taxon>Agathobacter</taxon>
    </lineage>
</organism>